<protein>
    <submittedName>
        <fullName evidence="1">Uncharacterized protein</fullName>
    </submittedName>
</protein>
<comment type="caution">
    <text evidence="1">The sequence shown here is derived from an EMBL/GenBank/DDBJ whole genome shotgun (WGS) entry which is preliminary data.</text>
</comment>
<accession>A0AAD1XT88</accession>
<keyword evidence="2" id="KW-1185">Reference proteome</keyword>
<sequence>MEKRKNWEQTVVEQENGVVKRVDISEYWERRFNFYFKLKAMLEGVMAKLSPQQQKGDLRKLVIYHNGLWNFDYDFMTKVSRKKVCEGVEKANTGKIIEMRLYSKNGTACVKLDRTTFVSSLRCISKVYNKLEFSRMCFTRRQTKHLLNSIVKLSELRFCSCKIDCEDISIMPDRKIEIKYIRMFSCLSQRNSPEDAPIDLASLLICMSGSSISESLQSLLLDECHFSKEEIISCSEHCSGKMRIEWWDESVQSYISFPKSRAKYYKF</sequence>
<dbReference type="AlphaFoldDB" id="A0AAD1XT88"/>
<name>A0AAD1XT88_EUPCR</name>
<reference evidence="1" key="1">
    <citation type="submission" date="2023-07" db="EMBL/GenBank/DDBJ databases">
        <authorList>
            <consortium name="AG Swart"/>
            <person name="Singh M."/>
            <person name="Singh A."/>
            <person name="Seah K."/>
            <person name="Emmerich C."/>
        </authorList>
    </citation>
    <scope>NUCLEOTIDE SEQUENCE</scope>
    <source>
        <strain evidence="1">DP1</strain>
    </source>
</reference>
<evidence type="ECO:0000313" key="1">
    <source>
        <dbReference type="EMBL" id="CAI2378630.1"/>
    </source>
</evidence>
<gene>
    <name evidence="1" type="ORF">ECRASSUSDP1_LOCUS20028</name>
</gene>
<dbReference type="Proteomes" id="UP001295684">
    <property type="component" value="Unassembled WGS sequence"/>
</dbReference>
<evidence type="ECO:0000313" key="2">
    <source>
        <dbReference type="Proteomes" id="UP001295684"/>
    </source>
</evidence>
<dbReference type="EMBL" id="CAMPGE010020377">
    <property type="protein sequence ID" value="CAI2378630.1"/>
    <property type="molecule type" value="Genomic_DNA"/>
</dbReference>
<organism evidence="1 2">
    <name type="scientific">Euplotes crassus</name>
    <dbReference type="NCBI Taxonomy" id="5936"/>
    <lineage>
        <taxon>Eukaryota</taxon>
        <taxon>Sar</taxon>
        <taxon>Alveolata</taxon>
        <taxon>Ciliophora</taxon>
        <taxon>Intramacronucleata</taxon>
        <taxon>Spirotrichea</taxon>
        <taxon>Hypotrichia</taxon>
        <taxon>Euplotida</taxon>
        <taxon>Euplotidae</taxon>
        <taxon>Moneuplotes</taxon>
    </lineage>
</organism>
<proteinExistence type="predicted"/>